<keyword evidence="5" id="KW-1185">Reference proteome</keyword>
<sequence>MVLRSPPGVRAPQVAHLCSRAPRGTCTTGLAPLLQSTPGIRVPQVGHLCSSAPQWYVYHRLGTSAPEHPRGTCTTGWVPLLQSTPGVRLPQVGHLCSRATPGVRVPQVGHLCSKATPGVRVPQIKHLCSRAIWRKQSIASGSSQSFTVTAADGRNEFNLVARGANGQFGTLRWAVSKTY</sequence>
<evidence type="ECO:0000313" key="1">
    <source>
        <dbReference type="EMBL" id="GBO35761.1"/>
    </source>
</evidence>
<evidence type="ECO:0000313" key="3">
    <source>
        <dbReference type="EMBL" id="GBO35869.1"/>
    </source>
</evidence>
<reference evidence="3 5" key="1">
    <citation type="journal article" date="2019" name="Sci. Rep.">
        <title>Orb-weaving spider Araneus ventricosus genome elucidates the spidroin gene catalogue.</title>
        <authorList>
            <person name="Kono N."/>
            <person name="Nakamura H."/>
            <person name="Ohtoshi R."/>
            <person name="Moran D.A.P."/>
            <person name="Shinohara A."/>
            <person name="Yoshida Y."/>
            <person name="Fujiwara M."/>
            <person name="Mori M."/>
            <person name="Tomita M."/>
            <person name="Arakawa K."/>
        </authorList>
    </citation>
    <scope>NUCLEOTIDE SEQUENCE [LARGE SCALE GENOMIC DNA]</scope>
</reference>
<gene>
    <name evidence="2" type="ORF">AVEN_111134_1</name>
    <name evidence="3" type="ORF">AVEN_113785_1</name>
    <name evidence="4" type="ORF">AVEN_198358_1</name>
    <name evidence="1" type="ORF">AVEN_71752_1</name>
</gene>
<dbReference type="EMBL" id="BGPR01059805">
    <property type="protein sequence ID" value="GBO35761.1"/>
    <property type="molecule type" value="Genomic_DNA"/>
</dbReference>
<dbReference type="AlphaFoldDB" id="A0A4Y2WF76"/>
<protein>
    <submittedName>
        <fullName evidence="3">Uncharacterized protein</fullName>
    </submittedName>
</protein>
<dbReference type="EMBL" id="BGPR01059807">
    <property type="protein sequence ID" value="GBO35769.1"/>
    <property type="molecule type" value="Genomic_DNA"/>
</dbReference>
<evidence type="ECO:0000313" key="4">
    <source>
        <dbReference type="EMBL" id="GBO35875.1"/>
    </source>
</evidence>
<evidence type="ECO:0000313" key="5">
    <source>
        <dbReference type="Proteomes" id="UP000499080"/>
    </source>
</evidence>
<dbReference type="Proteomes" id="UP000499080">
    <property type="component" value="Unassembled WGS sequence"/>
</dbReference>
<evidence type="ECO:0000313" key="2">
    <source>
        <dbReference type="EMBL" id="GBO35769.1"/>
    </source>
</evidence>
<organism evidence="3 5">
    <name type="scientific">Araneus ventricosus</name>
    <name type="common">Orbweaver spider</name>
    <name type="synonym">Epeira ventricosa</name>
    <dbReference type="NCBI Taxonomy" id="182803"/>
    <lineage>
        <taxon>Eukaryota</taxon>
        <taxon>Metazoa</taxon>
        <taxon>Ecdysozoa</taxon>
        <taxon>Arthropoda</taxon>
        <taxon>Chelicerata</taxon>
        <taxon>Arachnida</taxon>
        <taxon>Araneae</taxon>
        <taxon>Araneomorphae</taxon>
        <taxon>Entelegynae</taxon>
        <taxon>Araneoidea</taxon>
        <taxon>Araneidae</taxon>
        <taxon>Araneus</taxon>
    </lineage>
</organism>
<dbReference type="EMBL" id="BGPR01059918">
    <property type="protein sequence ID" value="GBO35869.1"/>
    <property type="molecule type" value="Genomic_DNA"/>
</dbReference>
<dbReference type="EMBL" id="BGPR01059924">
    <property type="protein sequence ID" value="GBO35875.1"/>
    <property type="molecule type" value="Genomic_DNA"/>
</dbReference>
<proteinExistence type="predicted"/>
<comment type="caution">
    <text evidence="3">The sequence shown here is derived from an EMBL/GenBank/DDBJ whole genome shotgun (WGS) entry which is preliminary data.</text>
</comment>
<name>A0A4Y2WF76_ARAVE</name>
<accession>A0A4Y2WF76</accession>